<dbReference type="RefSeq" id="WP_073030128.1">
    <property type="nucleotide sequence ID" value="NZ_FQXJ01000008.1"/>
</dbReference>
<accession>A0A1M5YMQ9</accession>
<reference evidence="2" key="1">
    <citation type="submission" date="2016-11" db="EMBL/GenBank/DDBJ databases">
        <authorList>
            <person name="Varghese N."/>
            <person name="Submissions S."/>
        </authorList>
    </citation>
    <scope>NUCLEOTIDE SEQUENCE [LARGE SCALE GENOMIC DNA]</scope>
    <source>
        <strain evidence="2">DSM 15449</strain>
    </source>
</reference>
<dbReference type="Proteomes" id="UP000183954">
    <property type="component" value="Unassembled WGS sequence"/>
</dbReference>
<dbReference type="EMBL" id="FQXJ01000008">
    <property type="protein sequence ID" value="SHI13365.1"/>
    <property type="molecule type" value="Genomic_DNA"/>
</dbReference>
<evidence type="ECO:0000313" key="1">
    <source>
        <dbReference type="EMBL" id="SHI13365.1"/>
    </source>
</evidence>
<name>A0A1M5YMQ9_9FIRM</name>
<keyword evidence="2" id="KW-1185">Reference proteome</keyword>
<proteinExistence type="predicted"/>
<organism evidence="1 2">
    <name type="scientific">Desulfosporosinus lacus DSM 15449</name>
    <dbReference type="NCBI Taxonomy" id="1121420"/>
    <lineage>
        <taxon>Bacteria</taxon>
        <taxon>Bacillati</taxon>
        <taxon>Bacillota</taxon>
        <taxon>Clostridia</taxon>
        <taxon>Eubacteriales</taxon>
        <taxon>Desulfitobacteriaceae</taxon>
        <taxon>Desulfosporosinus</taxon>
    </lineage>
</organism>
<evidence type="ECO:0000313" key="2">
    <source>
        <dbReference type="Proteomes" id="UP000183954"/>
    </source>
</evidence>
<dbReference type="OrthoDB" id="2679548at2"/>
<dbReference type="STRING" id="1121420.SAMN02746098_02574"/>
<sequence length="111" mass="12568">MKTGSIEDHDNISCIKLYGVALPIEGRLATLEEERNIRKWIRSVKLVDEIEDGSYGEGKIVVEVIQGKQPVEIKAIGREKIEMIDNVGFRRVLEHVEMQGLLDKLSGFQAF</sequence>
<gene>
    <name evidence="1" type="ORF">SAMN02746098_02574</name>
</gene>
<dbReference type="AlphaFoldDB" id="A0A1M5YMQ9"/>
<protein>
    <submittedName>
        <fullName evidence="1">Uncharacterized protein</fullName>
    </submittedName>
</protein>